<comment type="similarity">
    <text evidence="1">Belongs to the methyltransferase superfamily. L-isoaspartyl/D-aspartyl protein methyltransferase family.</text>
</comment>
<dbReference type="PANTHER" id="PTHR11579:SF9">
    <property type="entry name" value="PROTEIN-L-ISOASPARTATE O-METHYLTRANSFERASE"/>
    <property type="match status" value="1"/>
</dbReference>
<reference evidence="3 4" key="1">
    <citation type="journal article" date="2018" name="Biotechnol. Adv.">
        <title>Improved genomic resources and new bioinformatic workflow for the carcinogenic parasite Clonorchis sinensis: Biotechnological implications.</title>
        <authorList>
            <person name="Wang D."/>
            <person name="Korhonen P.K."/>
            <person name="Gasser R.B."/>
            <person name="Young N.D."/>
        </authorList>
    </citation>
    <scope>NUCLEOTIDE SEQUENCE [LARGE SCALE GENOMIC DNA]</scope>
    <source>
        <strain evidence="3">Cs-k2</strain>
    </source>
</reference>
<dbReference type="Pfam" id="PF01135">
    <property type="entry name" value="PCMT"/>
    <property type="match status" value="1"/>
</dbReference>
<sequence>MAQWLERESTDGKVRGRNPTSASRLLSRLGHPVVSRPRSELRSVGTPTDTTIINNNNTPAVAPFWYLTAMPTEGGTRAEMLSGCPSLGWNTPIRCLTATPPERSARAGILPGCPSLDGGSRDTEVGFESRTFRAVNSRCNHCAISSSDTTIGLRFICRVQLWGRVQLPHHIFHESPLLVHLDIRTVECERAEFIDGGLKFTHWKAFSCNTRCLAAMPPERSTRAEILPGCPSLDRGSREAQVGFEPRTFRSVNSRSNHLSHLALLYSGKSLGQGFGGQICAAPPCCPGRRRGVGRGWDNESLIDKLLDGGLSLSPDLERAMRLVDRGDYFEEKSSRAYMDLAWRSGSLHLSAPSIYISALNNLDLAPGQHFLNIGSGSGYLSTIVGLILGHKGINHGIELNENNVAFSKQRLTTFLASSDAPCERDFCVPHFLHGNIFNLVVPPSVRNGSNNRTAAPQDSGEDSDSDAPENEDIHLSMNEDPDGVQDMEVNPNETVPEGSQAGGREASGTDGHGNRPAGRLRTAVLKIDPPPVVSVAKADSPSTNGVKQWPTYDRIYVGGGIRSRAQLQAVLRFLKIGGIMVAPVQDELLKITRISEDRISRIDLLSVSFASLVVPPANSEAHPIEPPPPEEVPSLLRLCARFIRQLLRTPIELRQRGRPTLGRMIEVESHGAMNKKRKKKKERLVGDVSAEDGDSPSTSYLVDGSEESESDKSGPTDDVRAVNGSTVMDNPDGSSSRDDRQTSSRSHRSESPDSERDSGSMVRFLHHFLLRSRMGRSGGPTPPRPNDVSAAEETRQDRNPQSTQSDDQSQILVLNLSHEQDPPNAEDTMETRMRFHLRFAQRLFANIISSEEEQDTSENPHEAGRSSEEKGIDETVEESENIEDHSVGDNESNQRLRQEKRRRGVKYQPPSYRYRDEMRRILSDELHLPEFFIRQVFVM</sequence>
<feature type="compositionally biased region" description="Basic residues" evidence="2">
    <location>
        <begin position="765"/>
        <end position="775"/>
    </location>
</feature>
<feature type="compositionally biased region" description="Basic and acidic residues" evidence="2">
    <location>
        <begin position="711"/>
        <end position="721"/>
    </location>
</feature>
<dbReference type="InParanoid" id="A0A3R7CX63"/>
<keyword evidence="4" id="KW-1185">Reference proteome</keyword>
<evidence type="ECO:0000256" key="1">
    <source>
        <dbReference type="ARBA" id="ARBA00005369"/>
    </source>
</evidence>
<dbReference type="AlphaFoldDB" id="A0A3R7CX63"/>
<dbReference type="Proteomes" id="UP000286415">
    <property type="component" value="Unassembled WGS sequence"/>
</dbReference>
<feature type="compositionally biased region" description="Basic and acidic residues" evidence="2">
    <location>
        <begin position="1"/>
        <end position="14"/>
    </location>
</feature>
<feature type="region of interest" description="Disordered" evidence="2">
    <location>
        <begin position="448"/>
        <end position="518"/>
    </location>
</feature>
<feature type="region of interest" description="Disordered" evidence="2">
    <location>
        <begin position="1"/>
        <end position="50"/>
    </location>
</feature>
<feature type="compositionally biased region" description="Basic and acidic residues" evidence="2">
    <location>
        <begin position="736"/>
        <end position="759"/>
    </location>
</feature>
<gene>
    <name evidence="3" type="ORF">CSKR_106003</name>
</gene>
<dbReference type="OrthoDB" id="10257972at2759"/>
<dbReference type="SUPFAM" id="SSF53335">
    <property type="entry name" value="S-adenosyl-L-methionine-dependent methyltransferases"/>
    <property type="match status" value="1"/>
</dbReference>
<organism evidence="3 4">
    <name type="scientific">Clonorchis sinensis</name>
    <name type="common">Chinese liver fluke</name>
    <dbReference type="NCBI Taxonomy" id="79923"/>
    <lineage>
        <taxon>Eukaryota</taxon>
        <taxon>Metazoa</taxon>
        <taxon>Spiralia</taxon>
        <taxon>Lophotrochozoa</taxon>
        <taxon>Platyhelminthes</taxon>
        <taxon>Trematoda</taxon>
        <taxon>Digenea</taxon>
        <taxon>Opisthorchiida</taxon>
        <taxon>Opisthorchiata</taxon>
        <taxon>Opisthorchiidae</taxon>
        <taxon>Clonorchis</taxon>
    </lineage>
</organism>
<feature type="compositionally biased region" description="Basic residues" evidence="2">
    <location>
        <begin position="674"/>
        <end position="683"/>
    </location>
</feature>
<feature type="compositionally biased region" description="Acidic residues" evidence="2">
    <location>
        <begin position="460"/>
        <end position="471"/>
    </location>
</feature>
<accession>A0A3R7CX63</accession>
<evidence type="ECO:0000256" key="2">
    <source>
        <dbReference type="SAM" id="MobiDB-lite"/>
    </source>
</evidence>
<feature type="compositionally biased region" description="Basic and acidic residues" evidence="2">
    <location>
        <begin position="859"/>
        <end position="874"/>
    </location>
</feature>
<dbReference type="PANTHER" id="PTHR11579">
    <property type="entry name" value="PROTEIN-L-ISOASPARTATE O-METHYLTRANSFERASE"/>
    <property type="match status" value="1"/>
</dbReference>
<dbReference type="InterPro" id="IPR000682">
    <property type="entry name" value="PCMT"/>
</dbReference>
<name>A0A3R7CX63_CLOSI</name>
<dbReference type="EMBL" id="NIRI02000056">
    <property type="protein sequence ID" value="KAG5445600.1"/>
    <property type="molecule type" value="Genomic_DNA"/>
</dbReference>
<dbReference type="STRING" id="79923.A0A3R7CX63"/>
<dbReference type="Gene3D" id="3.40.50.150">
    <property type="entry name" value="Vaccinia Virus protein VP39"/>
    <property type="match status" value="2"/>
</dbReference>
<feature type="compositionally biased region" description="Basic and acidic residues" evidence="2">
    <location>
        <begin position="883"/>
        <end position="898"/>
    </location>
</feature>
<comment type="caution">
    <text evidence="3">The sequence shown here is derived from an EMBL/GenBank/DDBJ whole genome shotgun (WGS) entry which is preliminary data.</text>
</comment>
<evidence type="ECO:0000313" key="3">
    <source>
        <dbReference type="EMBL" id="KAG5445600.1"/>
    </source>
</evidence>
<feature type="compositionally biased region" description="Polar residues" evidence="2">
    <location>
        <begin position="448"/>
        <end position="457"/>
    </location>
</feature>
<dbReference type="InterPro" id="IPR029063">
    <property type="entry name" value="SAM-dependent_MTases_sf"/>
</dbReference>
<feature type="region of interest" description="Disordered" evidence="2">
    <location>
        <begin position="851"/>
        <end position="910"/>
    </location>
</feature>
<evidence type="ECO:0000313" key="4">
    <source>
        <dbReference type="Proteomes" id="UP000286415"/>
    </source>
</evidence>
<dbReference type="GO" id="GO:0005737">
    <property type="term" value="C:cytoplasm"/>
    <property type="evidence" value="ECO:0007669"/>
    <property type="project" value="TreeGrafter"/>
</dbReference>
<reference evidence="3 4" key="2">
    <citation type="journal article" date="2021" name="Genomics">
        <title>High-quality reference genome for Clonorchis sinensis.</title>
        <authorList>
            <person name="Young N.D."/>
            <person name="Stroehlein A.J."/>
            <person name="Kinkar L."/>
            <person name="Wang T."/>
            <person name="Sohn W.M."/>
            <person name="Chang B.C.H."/>
            <person name="Kaur P."/>
            <person name="Weisz D."/>
            <person name="Dudchenko O."/>
            <person name="Aiden E.L."/>
            <person name="Korhonen P.K."/>
            <person name="Gasser R.B."/>
        </authorList>
    </citation>
    <scope>NUCLEOTIDE SEQUENCE [LARGE SCALE GENOMIC DNA]</scope>
    <source>
        <strain evidence="3">Cs-k2</strain>
    </source>
</reference>
<protein>
    <submittedName>
        <fullName evidence="3">Protein-L-isoaspartate O-methyltransferase domain-containing protein 1</fullName>
    </submittedName>
</protein>
<proteinExistence type="inferred from homology"/>
<dbReference type="GO" id="GO:0004719">
    <property type="term" value="F:protein-L-isoaspartate (D-aspartate) O-methyltransferase activity"/>
    <property type="evidence" value="ECO:0007669"/>
    <property type="project" value="InterPro"/>
</dbReference>
<feature type="compositionally biased region" description="Polar residues" evidence="2">
    <location>
        <begin position="800"/>
        <end position="809"/>
    </location>
</feature>
<feature type="region of interest" description="Disordered" evidence="2">
    <location>
        <begin position="665"/>
        <end position="809"/>
    </location>
</feature>